<keyword evidence="2" id="KW-0547">Nucleotide-binding</keyword>
<dbReference type="AlphaFoldDB" id="A0A3N0YIJ9"/>
<comment type="similarity">
    <text evidence="1">Belongs to the TRAFAC class TrmE-Era-EngA-EngB-Septin-like GTPase superfamily. AIG1/Toc34/Toc159-like paraseptin GTPase family. IAN subfamily.</text>
</comment>
<evidence type="ECO:0000313" key="6">
    <source>
        <dbReference type="EMBL" id="ROL46049.1"/>
    </source>
</evidence>
<dbReference type="PANTHER" id="PTHR10903">
    <property type="entry name" value="GTPASE, IMAP FAMILY MEMBER-RELATED"/>
    <property type="match status" value="1"/>
</dbReference>
<dbReference type="GO" id="GO:0005525">
    <property type="term" value="F:GTP binding"/>
    <property type="evidence" value="ECO:0007669"/>
    <property type="project" value="UniProtKB-KW"/>
</dbReference>
<keyword evidence="7" id="KW-1185">Reference proteome</keyword>
<dbReference type="OrthoDB" id="8954335at2759"/>
<dbReference type="Gene3D" id="3.40.50.300">
    <property type="entry name" value="P-loop containing nucleotide triphosphate hydrolases"/>
    <property type="match status" value="1"/>
</dbReference>
<dbReference type="PANTHER" id="PTHR10903:SF107">
    <property type="entry name" value="GTPASE IMAP FAMILY MEMBER 4-LIKE-RELATED"/>
    <property type="match status" value="1"/>
</dbReference>
<evidence type="ECO:0000256" key="1">
    <source>
        <dbReference type="ARBA" id="ARBA00008535"/>
    </source>
</evidence>
<dbReference type="Pfam" id="PF04548">
    <property type="entry name" value="AIG1"/>
    <property type="match status" value="1"/>
</dbReference>
<keyword evidence="3" id="KW-0342">GTP-binding</keyword>
<dbReference type="EMBL" id="RJVU01041021">
    <property type="protein sequence ID" value="ROL46049.1"/>
    <property type="molecule type" value="Genomic_DNA"/>
</dbReference>
<accession>A0A3N0YIJ9</accession>
<organism evidence="6 7">
    <name type="scientific">Anabarilius grahami</name>
    <name type="common">Kanglang fish</name>
    <name type="synonym">Barilius grahami</name>
    <dbReference type="NCBI Taxonomy" id="495550"/>
    <lineage>
        <taxon>Eukaryota</taxon>
        <taxon>Metazoa</taxon>
        <taxon>Chordata</taxon>
        <taxon>Craniata</taxon>
        <taxon>Vertebrata</taxon>
        <taxon>Euteleostomi</taxon>
        <taxon>Actinopterygii</taxon>
        <taxon>Neopterygii</taxon>
        <taxon>Teleostei</taxon>
        <taxon>Ostariophysi</taxon>
        <taxon>Cypriniformes</taxon>
        <taxon>Xenocyprididae</taxon>
        <taxon>Xenocypridinae</taxon>
        <taxon>Xenocypridinae incertae sedis</taxon>
        <taxon>Anabarilius</taxon>
    </lineage>
</organism>
<feature type="domain" description="AIG1-type G" evidence="5">
    <location>
        <begin position="27"/>
        <end position="219"/>
    </location>
</feature>
<dbReference type="Proteomes" id="UP000281406">
    <property type="component" value="Unassembled WGS sequence"/>
</dbReference>
<dbReference type="InterPro" id="IPR045058">
    <property type="entry name" value="GIMA/IAN/Toc"/>
</dbReference>
<evidence type="ECO:0000256" key="2">
    <source>
        <dbReference type="ARBA" id="ARBA00022741"/>
    </source>
</evidence>
<reference evidence="6 7" key="1">
    <citation type="submission" date="2018-10" db="EMBL/GenBank/DDBJ databases">
        <title>Genome assembly for a Yunnan-Guizhou Plateau 3E fish, Anabarilius grahami (Regan), and its evolutionary and genetic applications.</title>
        <authorList>
            <person name="Jiang W."/>
        </authorList>
    </citation>
    <scope>NUCLEOTIDE SEQUENCE [LARGE SCALE GENOMIC DNA]</scope>
    <source>
        <strain evidence="6">AG-KIZ</strain>
        <tissue evidence="6">Muscle</tissue>
    </source>
</reference>
<evidence type="ECO:0000256" key="3">
    <source>
        <dbReference type="ARBA" id="ARBA00023134"/>
    </source>
</evidence>
<gene>
    <name evidence="6" type="ORF">DPX16_1956</name>
</gene>
<dbReference type="InterPro" id="IPR027417">
    <property type="entry name" value="P-loop_NTPase"/>
</dbReference>
<dbReference type="InterPro" id="IPR006703">
    <property type="entry name" value="G_AIG1"/>
</dbReference>
<evidence type="ECO:0000256" key="4">
    <source>
        <dbReference type="SAM" id="MobiDB-lite"/>
    </source>
</evidence>
<feature type="region of interest" description="Disordered" evidence="4">
    <location>
        <begin position="223"/>
        <end position="260"/>
    </location>
</feature>
<protein>
    <submittedName>
        <fullName evidence="6">GTPase IMAP family member 4</fullName>
    </submittedName>
</protein>
<evidence type="ECO:0000313" key="7">
    <source>
        <dbReference type="Proteomes" id="UP000281406"/>
    </source>
</evidence>
<evidence type="ECO:0000259" key="5">
    <source>
        <dbReference type="Pfam" id="PF04548"/>
    </source>
</evidence>
<proteinExistence type="inferred from homology"/>
<feature type="compositionally biased region" description="Basic and acidic residues" evidence="4">
    <location>
        <begin position="244"/>
        <end position="260"/>
    </location>
</feature>
<comment type="caution">
    <text evidence="6">The sequence shown here is derived from an EMBL/GenBank/DDBJ whole genome shotgun (WGS) entry which is preliminary data.</text>
</comment>
<sequence>MNAAVEVFFKDYNKRLEGTTTSFFQELRIVILGNSGDDKNKVVKSILNCENLSGQKNGLCNIHTSEQAGRRISVVEAPGWDRTSIQQTAENIKVEVERSVSLCPPGPHALLLVIPVKISKEPSTNEITAAQTHMELLSERVWKHTILLFACDEGVGDCAIKAHFQKAKNILDKCKGRSYVLESHAKISELFTKIEDLVEENRGEFFIPQAYYELIQSKTREASGESALRQRRGSLDNPPNLSKTDSEERKETIEAPKHMDSGDINMPQIYQWMGIVGALLGSVAGAEHGVVPPADPSKMLHWAVVHAVHA</sequence>
<name>A0A3N0YIJ9_ANAGA</name>